<name>Q0V7G0_PHANO</name>
<dbReference type="HOGENOM" id="CLU_1360854_0_0_1"/>
<dbReference type="KEGG" id="pno:SNOG_00054"/>
<dbReference type="EMBL" id="CH445325">
    <property type="protein sequence ID" value="EAT91549.1"/>
    <property type="molecule type" value="Genomic_DNA"/>
</dbReference>
<feature type="compositionally biased region" description="Polar residues" evidence="1">
    <location>
        <begin position="1"/>
        <end position="10"/>
    </location>
</feature>
<dbReference type="InParanoid" id="Q0V7G0"/>
<gene>
    <name evidence="2" type="ORF">SNOG_00054</name>
</gene>
<dbReference type="Proteomes" id="UP000001055">
    <property type="component" value="Unassembled WGS sequence"/>
</dbReference>
<feature type="compositionally biased region" description="Polar residues" evidence="1">
    <location>
        <begin position="17"/>
        <end position="36"/>
    </location>
</feature>
<reference evidence="3" key="1">
    <citation type="journal article" date="2007" name="Plant Cell">
        <title>Dothideomycete-plant interactions illuminated by genome sequencing and EST analysis of the wheat pathogen Stagonospora nodorum.</title>
        <authorList>
            <person name="Hane J.K."/>
            <person name="Lowe R.G."/>
            <person name="Solomon P.S."/>
            <person name="Tan K.C."/>
            <person name="Schoch C.L."/>
            <person name="Spatafora J.W."/>
            <person name="Crous P.W."/>
            <person name="Kodira C."/>
            <person name="Birren B.W."/>
            <person name="Galagan J.E."/>
            <person name="Torriani S.F."/>
            <person name="McDonald B.A."/>
            <person name="Oliver R.P."/>
        </authorList>
    </citation>
    <scope>NUCLEOTIDE SEQUENCE [LARGE SCALE GENOMIC DNA]</scope>
    <source>
        <strain evidence="3">SN15 / ATCC MYA-4574 / FGSC 10173</strain>
    </source>
</reference>
<accession>Q0V7G0</accession>
<feature type="compositionally biased region" description="Low complexity" evidence="1">
    <location>
        <begin position="84"/>
        <end position="95"/>
    </location>
</feature>
<feature type="compositionally biased region" description="Low complexity" evidence="1">
    <location>
        <begin position="157"/>
        <end position="170"/>
    </location>
</feature>
<evidence type="ECO:0000313" key="2">
    <source>
        <dbReference type="EMBL" id="EAT91549.1"/>
    </source>
</evidence>
<dbReference type="AlphaFoldDB" id="Q0V7G0"/>
<proteinExistence type="predicted"/>
<sequence length="201" mass="22219">MSQHDQQQQDDPYGYAQFNSEYQAPYSNSNNTTSQIPLPGPHFPHLSHHVHEQSSRCAHDHSSNIPNNFTRGASPQSYPYAHLSPAQPYAQASPAHSYTQASPARHPSPSQYPISQSCSQGHTQTTGNSAIQQAPHWVYHPPSASPYPPGALPLSPTNVHNTNTNQQQVTPGLQLRSTHKDRQQSSPSTMCIHLNLMRFLS</sequence>
<feature type="compositionally biased region" description="Polar residues" evidence="1">
    <location>
        <begin position="96"/>
        <end position="132"/>
    </location>
</feature>
<feature type="region of interest" description="Disordered" evidence="1">
    <location>
        <begin position="1"/>
        <end position="189"/>
    </location>
</feature>
<dbReference type="RefSeq" id="XP_001790751.1">
    <property type="nucleotide sequence ID" value="XM_001790699.1"/>
</dbReference>
<feature type="compositionally biased region" description="Polar residues" evidence="1">
    <location>
        <begin position="63"/>
        <end position="77"/>
    </location>
</feature>
<evidence type="ECO:0000313" key="3">
    <source>
        <dbReference type="Proteomes" id="UP000001055"/>
    </source>
</evidence>
<organism evidence="2 3">
    <name type="scientific">Phaeosphaeria nodorum (strain SN15 / ATCC MYA-4574 / FGSC 10173)</name>
    <name type="common">Glume blotch fungus</name>
    <name type="synonym">Parastagonospora nodorum</name>
    <dbReference type="NCBI Taxonomy" id="321614"/>
    <lineage>
        <taxon>Eukaryota</taxon>
        <taxon>Fungi</taxon>
        <taxon>Dikarya</taxon>
        <taxon>Ascomycota</taxon>
        <taxon>Pezizomycotina</taxon>
        <taxon>Dothideomycetes</taxon>
        <taxon>Pleosporomycetidae</taxon>
        <taxon>Pleosporales</taxon>
        <taxon>Pleosporineae</taxon>
        <taxon>Phaeosphaeriaceae</taxon>
        <taxon>Parastagonospora</taxon>
    </lineage>
</organism>
<dbReference type="GeneID" id="5967837"/>
<evidence type="ECO:0000256" key="1">
    <source>
        <dbReference type="SAM" id="MobiDB-lite"/>
    </source>
</evidence>
<feature type="compositionally biased region" description="Basic and acidic residues" evidence="1">
    <location>
        <begin position="49"/>
        <end position="62"/>
    </location>
</feature>
<protein>
    <submittedName>
        <fullName evidence="2">Uncharacterized protein</fullName>
    </submittedName>
</protein>